<comment type="induction">
    <text evidence="9">By heat shock.</text>
</comment>
<dbReference type="HAMAP" id="MF_01973">
    <property type="entry name" value="lon_bact"/>
    <property type="match status" value="1"/>
</dbReference>
<dbReference type="InterPro" id="IPR027543">
    <property type="entry name" value="Lon_bac"/>
</dbReference>
<dbReference type="EMBL" id="MWBQ01000066">
    <property type="protein sequence ID" value="OQA58784.1"/>
    <property type="molecule type" value="Genomic_DNA"/>
</dbReference>
<dbReference type="InterPro" id="IPR027417">
    <property type="entry name" value="P-loop_NTPase"/>
</dbReference>
<dbReference type="InterPro" id="IPR014721">
    <property type="entry name" value="Ribsml_uS5_D2-typ_fold_subgr"/>
</dbReference>
<dbReference type="FunFam" id="3.40.50.300:FF:000382">
    <property type="entry name" value="Lon protease homolog 2, peroxisomal"/>
    <property type="match status" value="1"/>
</dbReference>
<dbReference type="AlphaFoldDB" id="A0A1V5SWS4"/>
<dbReference type="InterPro" id="IPR003593">
    <property type="entry name" value="AAA+_ATPase"/>
</dbReference>
<dbReference type="PROSITE" id="PS51786">
    <property type="entry name" value="LON_PROTEOLYTIC"/>
    <property type="match status" value="1"/>
</dbReference>
<comment type="subcellular location">
    <subcellularLocation>
        <location evidence="1 9 10">Cytoplasm</location>
    </subcellularLocation>
</comment>
<dbReference type="GO" id="GO:0005524">
    <property type="term" value="F:ATP binding"/>
    <property type="evidence" value="ECO:0007669"/>
    <property type="project" value="UniProtKB-UniRule"/>
</dbReference>
<keyword evidence="5 9" id="KW-0378">Hydrolase</keyword>
<dbReference type="SUPFAM" id="SSF88697">
    <property type="entry name" value="PUA domain-like"/>
    <property type="match status" value="1"/>
</dbReference>
<dbReference type="SUPFAM" id="SSF52540">
    <property type="entry name" value="P-loop containing nucleoside triphosphate hydrolases"/>
    <property type="match status" value="1"/>
</dbReference>
<dbReference type="Gene3D" id="3.30.230.10">
    <property type="match status" value="1"/>
</dbReference>
<dbReference type="PANTHER" id="PTHR10046">
    <property type="entry name" value="ATP DEPENDENT LON PROTEASE FAMILY MEMBER"/>
    <property type="match status" value="1"/>
</dbReference>
<dbReference type="InterPro" id="IPR046336">
    <property type="entry name" value="Lon_prtase_N_sf"/>
</dbReference>
<proteinExistence type="evidence at transcript level"/>
<evidence type="ECO:0000256" key="5">
    <source>
        <dbReference type="ARBA" id="ARBA00022801"/>
    </source>
</evidence>
<dbReference type="SMART" id="SM00382">
    <property type="entry name" value="AAA"/>
    <property type="match status" value="1"/>
</dbReference>
<dbReference type="CDD" id="cd19500">
    <property type="entry name" value="RecA-like_Lon"/>
    <property type="match status" value="1"/>
</dbReference>
<dbReference type="InterPro" id="IPR015947">
    <property type="entry name" value="PUA-like_sf"/>
</dbReference>
<dbReference type="GO" id="GO:0016887">
    <property type="term" value="F:ATP hydrolysis activity"/>
    <property type="evidence" value="ECO:0007669"/>
    <property type="project" value="UniProtKB-UniRule"/>
</dbReference>
<feature type="domain" description="Lon proteolytic" evidence="15">
    <location>
        <begin position="626"/>
        <end position="807"/>
    </location>
</feature>
<dbReference type="PROSITE" id="PS51787">
    <property type="entry name" value="LON_N"/>
    <property type="match status" value="1"/>
</dbReference>
<evidence type="ECO:0000256" key="4">
    <source>
        <dbReference type="ARBA" id="ARBA00022741"/>
    </source>
</evidence>
<feature type="domain" description="Lon N-terminal" evidence="16">
    <location>
        <begin position="42"/>
        <end position="238"/>
    </location>
</feature>
<comment type="subunit">
    <text evidence="9 10">Homohexamer. Organized in a ring with a central cavity.</text>
</comment>
<evidence type="ECO:0000259" key="15">
    <source>
        <dbReference type="PROSITE" id="PS51786"/>
    </source>
</evidence>
<feature type="active site" evidence="9 11">
    <location>
        <position position="713"/>
    </location>
</feature>
<dbReference type="Pfam" id="PF02190">
    <property type="entry name" value="LON_substr_bdg"/>
    <property type="match status" value="1"/>
</dbReference>
<dbReference type="GO" id="GO:0004252">
    <property type="term" value="F:serine-type endopeptidase activity"/>
    <property type="evidence" value="ECO:0007669"/>
    <property type="project" value="UniProtKB-UniRule"/>
</dbReference>
<evidence type="ECO:0000256" key="2">
    <source>
        <dbReference type="ARBA" id="ARBA00022490"/>
    </source>
</evidence>
<dbReference type="Gene3D" id="1.10.8.60">
    <property type="match status" value="1"/>
</dbReference>
<evidence type="ECO:0000256" key="3">
    <source>
        <dbReference type="ARBA" id="ARBA00022670"/>
    </source>
</evidence>
<evidence type="ECO:0000256" key="12">
    <source>
        <dbReference type="PIRSR" id="PIRSR001174-2"/>
    </source>
</evidence>
<dbReference type="Gene3D" id="2.30.130.40">
    <property type="entry name" value="LON domain-like"/>
    <property type="match status" value="1"/>
</dbReference>
<comment type="catalytic activity">
    <reaction evidence="9 10 13">
        <text>Hydrolysis of proteins in presence of ATP.</text>
        <dbReference type="EC" id="3.4.21.53"/>
    </reaction>
</comment>
<reference evidence="17" key="1">
    <citation type="submission" date="2017-02" db="EMBL/GenBank/DDBJ databases">
        <title>Delving into the versatile metabolic prowess of the omnipresent phylum Bacteroidetes.</title>
        <authorList>
            <person name="Nobu M.K."/>
            <person name="Mei R."/>
            <person name="Narihiro T."/>
            <person name="Kuroda K."/>
            <person name="Liu W.-T."/>
        </authorList>
    </citation>
    <scope>NUCLEOTIDE SEQUENCE</scope>
    <source>
        <strain evidence="17">ADurb.Bin276</strain>
    </source>
</reference>
<dbReference type="Gene3D" id="1.20.58.1480">
    <property type="match status" value="1"/>
</dbReference>
<evidence type="ECO:0000313" key="17">
    <source>
        <dbReference type="EMBL" id="OQA58784.1"/>
    </source>
</evidence>
<dbReference type="InterPro" id="IPR008269">
    <property type="entry name" value="Lon_proteolytic"/>
</dbReference>
<dbReference type="PROSITE" id="PS01046">
    <property type="entry name" value="LON_SER"/>
    <property type="match status" value="1"/>
</dbReference>
<dbReference type="Pfam" id="PF22667">
    <property type="entry name" value="Lon_lid"/>
    <property type="match status" value="1"/>
</dbReference>
<dbReference type="FunFam" id="1.20.5.5270:FF:000002">
    <property type="entry name" value="Lon protease homolog"/>
    <property type="match status" value="1"/>
</dbReference>
<evidence type="ECO:0000256" key="14">
    <source>
        <dbReference type="RuleBase" id="RU000591"/>
    </source>
</evidence>
<evidence type="ECO:0000256" key="9">
    <source>
        <dbReference type="HAMAP-Rule" id="MF_01973"/>
    </source>
</evidence>
<keyword evidence="8 9" id="KW-0346">Stress response</keyword>
<evidence type="ECO:0000256" key="8">
    <source>
        <dbReference type="ARBA" id="ARBA00023016"/>
    </source>
</evidence>
<dbReference type="InterPro" id="IPR020568">
    <property type="entry name" value="Ribosomal_Su5_D2-typ_SF"/>
</dbReference>
<dbReference type="SUPFAM" id="SSF54211">
    <property type="entry name" value="Ribosomal protein S5 domain 2-like"/>
    <property type="match status" value="1"/>
</dbReference>
<dbReference type="GO" id="GO:0043565">
    <property type="term" value="F:sequence-specific DNA binding"/>
    <property type="evidence" value="ECO:0007669"/>
    <property type="project" value="UniProtKB-UniRule"/>
</dbReference>
<dbReference type="InterPro" id="IPR027065">
    <property type="entry name" value="Lon_Prtase"/>
</dbReference>
<comment type="caution">
    <text evidence="17">The sequence shown here is derived from an EMBL/GenBank/DDBJ whole genome shotgun (WGS) entry which is preliminary data.</text>
</comment>
<evidence type="ECO:0000256" key="1">
    <source>
        <dbReference type="ARBA" id="ARBA00004496"/>
    </source>
</evidence>
<dbReference type="InterPro" id="IPR003959">
    <property type="entry name" value="ATPase_AAA_core"/>
</dbReference>
<dbReference type="SMART" id="SM00464">
    <property type="entry name" value="LON"/>
    <property type="match status" value="1"/>
</dbReference>
<keyword evidence="7 9" id="KW-0067">ATP-binding</keyword>
<dbReference type="GO" id="GO:0006515">
    <property type="term" value="P:protein quality control for misfolded or incompletely synthesized proteins"/>
    <property type="evidence" value="ECO:0007669"/>
    <property type="project" value="UniProtKB-UniRule"/>
</dbReference>
<keyword evidence="6 9" id="KW-0720">Serine protease</keyword>
<dbReference type="GO" id="GO:0004176">
    <property type="term" value="F:ATP-dependent peptidase activity"/>
    <property type="evidence" value="ECO:0007669"/>
    <property type="project" value="UniProtKB-UniRule"/>
</dbReference>
<feature type="active site" evidence="9 11">
    <location>
        <position position="756"/>
    </location>
</feature>
<dbReference type="InterPro" id="IPR003111">
    <property type="entry name" value="Lon_prtase_N"/>
</dbReference>
<dbReference type="InterPro" id="IPR004815">
    <property type="entry name" value="Lon_bac/euk-typ"/>
</dbReference>
<dbReference type="NCBIfam" id="TIGR00763">
    <property type="entry name" value="lon"/>
    <property type="match status" value="1"/>
</dbReference>
<dbReference type="PRINTS" id="PR00830">
    <property type="entry name" value="ENDOLAPTASE"/>
</dbReference>
<evidence type="ECO:0000256" key="11">
    <source>
        <dbReference type="PIRSR" id="PIRSR001174-1"/>
    </source>
</evidence>
<dbReference type="InterPro" id="IPR008268">
    <property type="entry name" value="Peptidase_S16_AS"/>
</dbReference>
<comment type="function">
    <text evidence="9">ATP-dependent serine protease that mediates the selective degradation of mutant and abnormal proteins as well as certain short-lived regulatory proteins. Required for cellular homeostasis and for survival from DNA damage and developmental changes induced by stress. Degrades polypeptides processively to yield small peptide fragments that are 5 to 10 amino acids long. Binds to DNA in a double-stranded, site-specific manner.</text>
</comment>
<feature type="binding site" evidence="9 12">
    <location>
        <begin position="390"/>
        <end position="397"/>
    </location>
    <ligand>
        <name>ATP</name>
        <dbReference type="ChEBI" id="CHEBI:30616"/>
    </ligand>
</feature>
<comment type="similarity">
    <text evidence="9 10 13 14">Belongs to the peptidase S16 family.</text>
</comment>
<dbReference type="EC" id="3.4.21.53" evidence="9 10"/>
<dbReference type="Proteomes" id="UP000485569">
    <property type="component" value="Unassembled WGS sequence"/>
</dbReference>
<dbReference type="Pfam" id="PF00004">
    <property type="entry name" value="AAA"/>
    <property type="match status" value="1"/>
</dbReference>
<dbReference type="Gene3D" id="3.40.50.300">
    <property type="entry name" value="P-loop containing nucleotide triphosphate hydrolases"/>
    <property type="match status" value="1"/>
</dbReference>
<dbReference type="PIRSF" id="PIRSF001174">
    <property type="entry name" value="Lon_proteas"/>
    <property type="match status" value="1"/>
</dbReference>
<sequence>MEGYIDNWFTLSEEPPEIKADQNVISESIDQEKKGFDIPEKIAVLPLDENVLFPELVMPWVVHGEKWVKLVNDAVLGNKMIGVLTLRTKKEDGDNTVSAQDFYDIGVVGRISRLLKLPEDAIQILVFGLNKFRVVEWIQWDPYPMAKIEIIKEEEIKTDETEALVRNILTLFQKVVELAPYLPKEIFVAAMNIKQPSRLAHFVISNLNLDVESKQNILSTNELIEKLKKVNYYLTRELDILQIGSKIQTQIQSEMAKTQREYFLREQLKAIQRELGEMDEKTIELNELKEKIEKAKLPPEVLKEAEKELERLSRIPPVSAEYPVIRNYLDWITELPWNIRTEDSLDLKKAEKVLNEDHYDLEKVKERILEYLAVGHLKKDLKGPILCFVGPPGVGKTSLGKSIARALGRKFVRISLGGVRDEAEIRGHRRTYVGALPGRIIQGIRKAGSNNPVFMLDEVDKIGLDFRGDPSAALLEVLDPEQNSTFVDHYLAVPFDLSKVIFIATANILDTIPPALLDRMELIRIPGYTDPEKIAIARKYLIPKQSKENGIEDQTVTISDEILIKMIREYTREAGVRNLERTIATVCRKIAKDVASGKKGPFVVDEENLRKYLGKRIYFDEVMSGKDRVGVATGLAWTQTGGEILFVESSVLSGKGNLILTGNMGDIMQESARIALSCVRERAKKWKIDEKFYEKHDIHVHVPAGAIPKDGPSAGITLVVSMVSSLSQIPVKHSIAMTGEITLTGKVLPIGGVKEKSLAAYRSGIKEVVLPQENENDLDDIPADVRKKMKYHLVKTIDEVLKITLKKSPRMVKKKKTSSLQEK</sequence>
<dbReference type="GO" id="GO:0005737">
    <property type="term" value="C:cytoplasm"/>
    <property type="evidence" value="ECO:0007669"/>
    <property type="project" value="UniProtKB-SubCell"/>
</dbReference>
<dbReference type="InterPro" id="IPR054594">
    <property type="entry name" value="Lon_lid"/>
</dbReference>
<name>A0A1V5SWS4_9BACT</name>
<organism evidence="17">
    <name type="scientific">Candidatus Atribacter allofermentans</name>
    <dbReference type="NCBI Taxonomy" id="1852833"/>
    <lineage>
        <taxon>Bacteria</taxon>
        <taxon>Pseudomonadati</taxon>
        <taxon>Atribacterota</taxon>
        <taxon>Atribacteria</taxon>
        <taxon>Atribacterales</taxon>
        <taxon>Atribacteraceae</taxon>
        <taxon>Atribacter</taxon>
    </lineage>
</organism>
<gene>
    <name evidence="17" type="primary">lon2</name>
    <name evidence="9" type="synonym">lon</name>
    <name evidence="17" type="ORF">BWY41_00993</name>
</gene>
<evidence type="ECO:0000256" key="7">
    <source>
        <dbReference type="ARBA" id="ARBA00022840"/>
    </source>
</evidence>
<dbReference type="Gene3D" id="1.20.5.5270">
    <property type="match status" value="1"/>
</dbReference>
<evidence type="ECO:0000256" key="13">
    <source>
        <dbReference type="PROSITE-ProRule" id="PRU01122"/>
    </source>
</evidence>
<evidence type="ECO:0000259" key="16">
    <source>
        <dbReference type="PROSITE" id="PS51787"/>
    </source>
</evidence>
<keyword evidence="3 9" id="KW-0645">Protease</keyword>
<evidence type="ECO:0000256" key="6">
    <source>
        <dbReference type="ARBA" id="ARBA00022825"/>
    </source>
</evidence>
<dbReference type="GO" id="GO:0034605">
    <property type="term" value="P:cellular response to heat"/>
    <property type="evidence" value="ECO:0007669"/>
    <property type="project" value="UniProtKB-UniRule"/>
</dbReference>
<keyword evidence="2 9" id="KW-0963">Cytoplasm</keyword>
<accession>A0A1V5SWS4</accession>
<keyword evidence="4 9" id="KW-0547">Nucleotide-binding</keyword>
<dbReference type="Pfam" id="PF05362">
    <property type="entry name" value="Lon_C"/>
    <property type="match status" value="1"/>
</dbReference>
<evidence type="ECO:0000256" key="10">
    <source>
        <dbReference type="PIRNR" id="PIRNR001174"/>
    </source>
</evidence>
<protein>
    <recommendedName>
        <fullName evidence="9 10">Lon protease</fullName>
        <ecNumber evidence="9 10">3.4.21.53</ecNumber>
    </recommendedName>
    <alternativeName>
        <fullName evidence="9">ATP-dependent protease La</fullName>
    </alternativeName>
</protein>